<evidence type="ECO:0000256" key="4">
    <source>
        <dbReference type="ARBA" id="ARBA00022679"/>
    </source>
</evidence>
<dbReference type="InterPro" id="IPR030470">
    <property type="entry name" value="UbiA_prenylTrfase_CS"/>
</dbReference>
<dbReference type="AlphaFoldDB" id="A0A382HEE2"/>
<evidence type="ECO:0000256" key="7">
    <source>
        <dbReference type="ARBA" id="ARBA00023133"/>
    </source>
</evidence>
<dbReference type="InterPro" id="IPR000537">
    <property type="entry name" value="UbiA_prenyltransferase"/>
</dbReference>
<keyword evidence="6 11" id="KW-1133">Transmembrane helix</keyword>
<evidence type="ECO:0000256" key="2">
    <source>
        <dbReference type="ARBA" id="ARBA00004919"/>
    </source>
</evidence>
<proteinExistence type="inferred from homology"/>
<dbReference type="GO" id="GO:0006783">
    <property type="term" value="P:heme biosynthetic process"/>
    <property type="evidence" value="ECO:0007669"/>
    <property type="project" value="UniProtKB-KW"/>
</dbReference>
<keyword evidence="3" id="KW-1003">Cell membrane</keyword>
<gene>
    <name evidence="12" type="ORF">METZ01_LOCUS237705</name>
</gene>
<feature type="transmembrane region" description="Helical" evidence="11">
    <location>
        <begin position="13"/>
        <end position="35"/>
    </location>
</feature>
<dbReference type="NCBIfam" id="NF003349">
    <property type="entry name" value="PRK04375.1-2"/>
    <property type="match status" value="1"/>
</dbReference>
<accession>A0A382HEE2</accession>
<feature type="transmembrane region" description="Helical" evidence="11">
    <location>
        <begin position="135"/>
        <end position="156"/>
    </location>
</feature>
<keyword evidence="7" id="KW-0350">Heme biosynthesis</keyword>
<evidence type="ECO:0000256" key="11">
    <source>
        <dbReference type="SAM" id="Phobius"/>
    </source>
</evidence>
<feature type="transmembrane region" description="Helical" evidence="11">
    <location>
        <begin position="184"/>
        <end position="200"/>
    </location>
</feature>
<keyword evidence="8 11" id="KW-0472">Membrane</keyword>
<dbReference type="Pfam" id="PF01040">
    <property type="entry name" value="UbiA"/>
    <property type="match status" value="1"/>
</dbReference>
<evidence type="ECO:0000256" key="6">
    <source>
        <dbReference type="ARBA" id="ARBA00022989"/>
    </source>
</evidence>
<feature type="transmembrane region" description="Helical" evidence="11">
    <location>
        <begin position="110"/>
        <end position="129"/>
    </location>
</feature>
<dbReference type="EMBL" id="UINC01060393">
    <property type="protein sequence ID" value="SVB84851.1"/>
    <property type="molecule type" value="Genomic_DNA"/>
</dbReference>
<name>A0A382HEE2_9ZZZZ</name>
<reference evidence="12" key="1">
    <citation type="submission" date="2018-05" db="EMBL/GenBank/DDBJ databases">
        <authorList>
            <person name="Lanie J.A."/>
            <person name="Ng W.-L."/>
            <person name="Kazmierczak K.M."/>
            <person name="Andrzejewski T.M."/>
            <person name="Davidsen T.M."/>
            <person name="Wayne K.J."/>
            <person name="Tettelin H."/>
            <person name="Glass J.I."/>
            <person name="Rusch D."/>
            <person name="Podicherti R."/>
            <person name="Tsui H.-C.T."/>
            <person name="Winkler M.E."/>
        </authorList>
    </citation>
    <scope>NUCLEOTIDE SEQUENCE</scope>
</reference>
<dbReference type="GO" id="GO:0008495">
    <property type="term" value="F:protoheme IX farnesyltransferase activity"/>
    <property type="evidence" value="ECO:0007669"/>
    <property type="project" value="InterPro"/>
</dbReference>
<dbReference type="InterPro" id="IPR006369">
    <property type="entry name" value="Protohaem_IX_farnesylTrfase"/>
</dbReference>
<evidence type="ECO:0000313" key="12">
    <source>
        <dbReference type="EMBL" id="SVB84851.1"/>
    </source>
</evidence>
<feature type="transmembrane region" description="Helical" evidence="11">
    <location>
        <begin position="85"/>
        <end position="103"/>
    </location>
</feature>
<evidence type="ECO:0000256" key="1">
    <source>
        <dbReference type="ARBA" id="ARBA00004651"/>
    </source>
</evidence>
<dbReference type="Gene3D" id="1.10.357.140">
    <property type="entry name" value="UbiA prenyltransferase"/>
    <property type="match status" value="1"/>
</dbReference>
<dbReference type="PANTHER" id="PTHR43448:SF7">
    <property type="entry name" value="4-HYDROXYBENZOATE SOLANESYLTRANSFERASE"/>
    <property type="match status" value="1"/>
</dbReference>
<organism evidence="12">
    <name type="scientific">marine metagenome</name>
    <dbReference type="NCBI Taxonomy" id="408172"/>
    <lineage>
        <taxon>unclassified sequences</taxon>
        <taxon>metagenomes</taxon>
        <taxon>ecological metagenomes</taxon>
    </lineage>
</organism>
<feature type="transmembrane region" description="Helical" evidence="11">
    <location>
        <begin position="206"/>
        <end position="227"/>
    </location>
</feature>
<evidence type="ECO:0000256" key="3">
    <source>
        <dbReference type="ARBA" id="ARBA00022475"/>
    </source>
</evidence>
<dbReference type="PANTHER" id="PTHR43448">
    <property type="entry name" value="PROTOHEME IX FARNESYLTRANSFERASE, MITOCHONDRIAL"/>
    <property type="match status" value="1"/>
</dbReference>
<comment type="pathway">
    <text evidence="2">Porphyrin-containing compound metabolism; heme O biosynthesis; heme O from protoheme: step 1/1.</text>
</comment>
<evidence type="ECO:0000256" key="9">
    <source>
        <dbReference type="ARBA" id="ARBA00040810"/>
    </source>
</evidence>
<dbReference type="PROSITE" id="PS00943">
    <property type="entry name" value="UBIA"/>
    <property type="match status" value="1"/>
</dbReference>
<protein>
    <recommendedName>
        <fullName evidence="9">Protoheme IX farnesyltransferase</fullName>
    </recommendedName>
    <alternativeName>
        <fullName evidence="10">Heme B farnesyltransferase</fullName>
    </alternativeName>
</protein>
<dbReference type="HAMAP" id="MF_00154">
    <property type="entry name" value="CyoE_CtaB"/>
    <property type="match status" value="1"/>
</dbReference>
<evidence type="ECO:0000256" key="10">
    <source>
        <dbReference type="ARBA" id="ARBA00042475"/>
    </source>
</evidence>
<feature type="transmembrane region" description="Helical" evidence="11">
    <location>
        <begin position="239"/>
        <end position="259"/>
    </location>
</feature>
<dbReference type="GO" id="GO:0005886">
    <property type="term" value="C:plasma membrane"/>
    <property type="evidence" value="ECO:0007669"/>
    <property type="project" value="UniProtKB-SubCell"/>
</dbReference>
<dbReference type="InterPro" id="IPR044878">
    <property type="entry name" value="UbiA_sf"/>
</dbReference>
<dbReference type="CDD" id="cd13957">
    <property type="entry name" value="PT_UbiA_Cox10"/>
    <property type="match status" value="1"/>
</dbReference>
<feature type="transmembrane region" description="Helical" evidence="11">
    <location>
        <begin position="61"/>
        <end position="79"/>
    </location>
</feature>
<keyword evidence="5 11" id="KW-0812">Transmembrane</keyword>
<evidence type="ECO:0000256" key="8">
    <source>
        <dbReference type="ARBA" id="ARBA00023136"/>
    </source>
</evidence>
<dbReference type="NCBIfam" id="TIGR01473">
    <property type="entry name" value="cyoE_ctaB"/>
    <property type="match status" value="1"/>
</dbReference>
<evidence type="ECO:0000256" key="5">
    <source>
        <dbReference type="ARBA" id="ARBA00022692"/>
    </source>
</evidence>
<sequence length="261" mass="29268">MLVATDFYPPIEVLIAGLMGISLLAASSAVINHIFDARLDSLMERTSSRPIVKGYISRKQAIIFSVALFTLGSFLLLYFTNTLTWTLTALTFIFYGFIYTKYLKFMTSQNIVIGGLAGAMPPLLGWTAVTNTIDPNALLLVLIILVWTPPHFWSLAIHKVEDYKEAGVPMLPVQKGIPFTKQHILLYTVLLMAVSLLPFSVGMFGLIYLCSASFLGLVFLYYAIALYRDDENKKAMPTFFYSIWYLALLFSSMLIDSFMSL</sequence>
<keyword evidence="4" id="KW-0808">Transferase</keyword>
<comment type="subcellular location">
    <subcellularLocation>
        <location evidence="1">Cell membrane</location>
        <topology evidence="1">Multi-pass membrane protein</topology>
    </subcellularLocation>
</comment>